<feature type="compositionally biased region" description="Acidic residues" evidence="1">
    <location>
        <begin position="118"/>
        <end position="137"/>
    </location>
</feature>
<protein>
    <submittedName>
        <fullName evidence="4">Phosducin domain-containing protein</fullName>
    </submittedName>
</protein>
<dbReference type="SUPFAM" id="SSF53098">
    <property type="entry name" value="Ribonuclease H-like"/>
    <property type="match status" value="1"/>
</dbReference>
<feature type="compositionally biased region" description="Low complexity" evidence="1">
    <location>
        <begin position="2022"/>
        <end position="2046"/>
    </location>
</feature>
<feature type="compositionally biased region" description="Pro residues" evidence="1">
    <location>
        <begin position="138"/>
        <end position="149"/>
    </location>
</feature>
<feature type="domain" description="RNase H type-1" evidence="3">
    <location>
        <begin position="1599"/>
        <end position="1737"/>
    </location>
</feature>
<dbReference type="PROSITE" id="PS50879">
    <property type="entry name" value="RNASE_H_1"/>
    <property type="match status" value="1"/>
</dbReference>
<feature type="compositionally biased region" description="Low complexity" evidence="1">
    <location>
        <begin position="222"/>
        <end position="235"/>
    </location>
</feature>
<evidence type="ECO:0000256" key="1">
    <source>
        <dbReference type="SAM" id="MobiDB-lite"/>
    </source>
</evidence>
<dbReference type="InterPro" id="IPR036691">
    <property type="entry name" value="Endo/exonu/phosph_ase_sf"/>
</dbReference>
<evidence type="ECO:0000259" key="3">
    <source>
        <dbReference type="PROSITE" id="PS50879"/>
    </source>
</evidence>
<dbReference type="InterPro" id="IPR000477">
    <property type="entry name" value="RT_dom"/>
</dbReference>
<name>A0A5K1JZJ8_9APHY</name>
<dbReference type="InterPro" id="IPR043502">
    <property type="entry name" value="DNA/RNA_pol_sf"/>
</dbReference>
<gene>
    <name evidence="4" type="primary">I1RJS3</name>
</gene>
<dbReference type="CDD" id="cd09276">
    <property type="entry name" value="Rnase_HI_RT_non_LTR"/>
    <property type="match status" value="1"/>
</dbReference>
<proteinExistence type="predicted"/>
<dbReference type="PANTHER" id="PTHR33481">
    <property type="entry name" value="REVERSE TRANSCRIPTASE"/>
    <property type="match status" value="1"/>
</dbReference>
<dbReference type="PANTHER" id="PTHR33481:SF1">
    <property type="entry name" value="ENDONUCLEASE_EXONUCLEASE_PHOSPHATASE DOMAIN-CONTAINING PROTEIN-RELATED"/>
    <property type="match status" value="1"/>
</dbReference>
<feature type="compositionally biased region" description="Low complexity" evidence="1">
    <location>
        <begin position="1840"/>
        <end position="1854"/>
    </location>
</feature>
<dbReference type="CDD" id="cd01650">
    <property type="entry name" value="RT_nLTR_like"/>
    <property type="match status" value="1"/>
</dbReference>
<feature type="region of interest" description="Disordered" evidence="1">
    <location>
        <begin position="196"/>
        <end position="285"/>
    </location>
</feature>
<evidence type="ECO:0000313" key="4">
    <source>
        <dbReference type="EMBL" id="VWO98329.1"/>
    </source>
</evidence>
<feature type="compositionally biased region" description="Low complexity" evidence="1">
    <location>
        <begin position="557"/>
        <end position="566"/>
    </location>
</feature>
<dbReference type="PROSITE" id="PS50878">
    <property type="entry name" value="RT_POL"/>
    <property type="match status" value="1"/>
</dbReference>
<sequence>MEQTAHDGRGASPPSEPNSNLIPQDRYTTARISLIMLLSMIDNIPLLEVLVHQYAVPLATAQEYLDAHPALFTEARQRVLEQLRLIDTTSPPAGNLHAITQPTTPAPAAPAAPTDGASSDEEEEDDDEEDDEMEEDPPPTTTPPPPPPRNTEGAPTTSGEESSAPAQRVPTPEPDRPYFQLPTPPVAMTHLDRQLLRQRDQEENPDKTNRKKKKKTKEVIFSASSHSTSESAHLSQPTSTPADPPPTEPSDKPASTYADAVKTPPLNDGGKPTEHATRTPSGKRLSFKETIEALKKRHPKGHNRLLYFHFVNPDDAPGLLSQQSNSALLDRLRSKCDIQVKYVSANPSYTRFTVQPYEKTNDDQNAKIQHHLAAILGCHSHQLALSGYKYKVSLLFTNVKCIEYLINGTTHMIHPQSVLNNAIKRSPVQAWRDAEASIDSRPNGVRWGPRAPGSTTATLYVDLSDDYSYSLTRRLHDTILQFECGPRITHVAHVTIHNPDFNKVQCCNCSGPHYATDPHCPKRPNWPRNPAAEAFARRLQDDSRNEPFNDPSNYELTPTAPAPAGRTRPKQTSHLLQEHRFHYDVVCIQEPWYGPIKKIPSVGGKTNSAGPGDRTADDKYFGTQSDPDWYLLEHASLKHEKRPHPRVACYINRRLANARATIHPGIIHRDAMLVALRLSHDNTVHILNVYNSPNENSALLDFIIERITHHETELPDVVHCLGGDFNLHAPEWDPSWGSVIDLVWVPEDTPADRYHIDIDIYGKAGSDHALISTLIPVPDFSFLAAPRVSNDSLPEFLQALGDNLSPIFTEPLVLSDPAAVDAHATKIYETITSTWDSFARPHKYSPRSRPWWNQELAESKKSLSRLLAESTPPWQRKNIRRALPPHIRYSPEFMNQTHIPNIRRDDERRAFERAAILRHKARSDFYSLLKRTRNQFFEQRIYEIASKSKRVWDLMPWVRTRAIPDYLGLKSANGLPITSRDAMWQAFNSTFHSAQDRAVDMSIVNELPQLETRDWNPFSVQELMDSLSACAAKSAPGWDHMSWSFLKHLTSPRLCPDHYLTCKEGFLRLFNACFSLGLWPDEFRRAVTVVIPKPGKDDYTKIKSYRPIVLLSTIAKWMEKVINERIQYDAHKYGIMHPCQFGSAWQRSTVDAVTYVTNHIQQAWRKKLVTTMVGFDVAQFFPSINHDLLIAICERRGFAPIFIRWLRAYFLPRSSSFRFGNDFSPPFACPSVGVGQGSSLSPTFSGIAASPLMYILHHHFRSHSEFRHSYFHMYVDDGNIMVTSPSIHSNLRLIAILYDIVTTTLHRSGLVLEHEKTEAIHFVHTANSTERQLIKTPIPLPGVPHPIIPSDHLRHLGFWLDPHLSWKYHVNWYAHRAKTTTEASRMLGSSTRGLLPYHRRQLYISCVLPVLTYGCQVWFREKGVKHLLKRLSVAQNLALRWITGHFRTAPTGSLETKAGILPIHLYCRRLQASYRLRIHTLMPSHPIKSLFPSRYPLVSNSPHSPFYPPLRTPRAHIYHTALGSISSLPHIPESPLENAVCDTYDPTDNECQPGNRVIDVFADRIHLNLDHPPKRADDDAIAKWIQHSLQPRIHQAHDDPYTIAIYTDGSAKTDGSSSSSGFVAYYPAYTVLTEQAKWSGRGFSFDAELIAILEAVSYLISSSLATYHLHIFTDSESAAKTLFHTKSGRQQLLSLNATLRTWFLSSERNHLYISYCPSHMGIEGNERVDRLIANLSPPPHVSPSSLTHFSFEKRRITVDTIAAWTASTTRPNPLTGLPEPDPTYWGHDFLHSEAAHVFNPASASSFIRRFGKMSIVTFARLARVLNNHTFTEATLSSPNTSSTWIPSRRSSPSSLNPGAFSAQDAPPDTSDWADDEVDPRLELLINLVADLALRHDDVLARLPVPGPLSPPSGDQALRHSSARARLLDPSRYPAAHMSKAAAIHSFKQHARSQPFRAELLPLLELAHEFKQESRLRRHVKALRARGHKYALTDDAFCVLRKRLLRLRPGRKSRSSFRREGSRTPVPAASAARRPTTPTAIAAAPRALSPPSPSPSISEVSCNSDSD</sequence>
<dbReference type="InterPro" id="IPR036397">
    <property type="entry name" value="RNaseH_sf"/>
</dbReference>
<dbReference type="SUPFAM" id="SSF56672">
    <property type="entry name" value="DNA/RNA polymerases"/>
    <property type="match status" value="1"/>
</dbReference>
<feature type="compositionally biased region" description="Basic and acidic residues" evidence="1">
    <location>
        <begin position="196"/>
        <end position="208"/>
    </location>
</feature>
<evidence type="ECO:0000259" key="2">
    <source>
        <dbReference type="PROSITE" id="PS50878"/>
    </source>
</evidence>
<dbReference type="InterPro" id="IPR002156">
    <property type="entry name" value="RNaseH_domain"/>
</dbReference>
<feature type="compositionally biased region" description="Polar residues" evidence="1">
    <location>
        <begin position="153"/>
        <end position="165"/>
    </location>
</feature>
<dbReference type="EMBL" id="LR726880">
    <property type="protein sequence ID" value="VWO98329.1"/>
    <property type="molecule type" value="Genomic_DNA"/>
</dbReference>
<feature type="region of interest" description="Disordered" evidence="1">
    <location>
        <begin position="1834"/>
        <end position="1873"/>
    </location>
</feature>
<dbReference type="Gene3D" id="3.60.10.10">
    <property type="entry name" value="Endonuclease/exonuclease/phosphatase"/>
    <property type="match status" value="1"/>
</dbReference>
<dbReference type="Gene3D" id="3.30.420.10">
    <property type="entry name" value="Ribonuclease H-like superfamily/Ribonuclease H"/>
    <property type="match status" value="1"/>
</dbReference>
<feature type="region of interest" description="Disordered" evidence="1">
    <location>
        <begin position="2010"/>
        <end position="2066"/>
    </location>
</feature>
<accession>A0A5K1JZJ8</accession>
<feature type="region of interest" description="Disordered" evidence="1">
    <location>
        <begin position="89"/>
        <end position="184"/>
    </location>
</feature>
<dbReference type="Pfam" id="PF00078">
    <property type="entry name" value="RVT_1"/>
    <property type="match status" value="1"/>
</dbReference>
<feature type="region of interest" description="Disordered" evidence="1">
    <location>
        <begin position="542"/>
        <end position="569"/>
    </location>
</feature>
<reference evidence="4" key="1">
    <citation type="submission" date="2019-10" db="EMBL/GenBank/DDBJ databases">
        <authorList>
            <person name="Nor Muhammad N."/>
        </authorList>
    </citation>
    <scope>NUCLEOTIDE SEQUENCE</scope>
</reference>
<feature type="region of interest" description="Disordered" evidence="1">
    <location>
        <begin position="1"/>
        <end position="24"/>
    </location>
</feature>
<dbReference type="Pfam" id="PF00075">
    <property type="entry name" value="RNase_H"/>
    <property type="match status" value="1"/>
</dbReference>
<dbReference type="GO" id="GO:0004523">
    <property type="term" value="F:RNA-DNA hybrid ribonuclease activity"/>
    <property type="evidence" value="ECO:0007669"/>
    <property type="project" value="InterPro"/>
</dbReference>
<dbReference type="SUPFAM" id="SSF56219">
    <property type="entry name" value="DNase I-like"/>
    <property type="match status" value="1"/>
</dbReference>
<dbReference type="GO" id="GO:0003676">
    <property type="term" value="F:nucleic acid binding"/>
    <property type="evidence" value="ECO:0007669"/>
    <property type="project" value="InterPro"/>
</dbReference>
<feature type="domain" description="Reverse transcriptase" evidence="2">
    <location>
        <begin position="1072"/>
        <end position="1360"/>
    </location>
</feature>
<organism evidence="4">
    <name type="scientific">Ganoderma boninense</name>
    <dbReference type="NCBI Taxonomy" id="34458"/>
    <lineage>
        <taxon>Eukaryota</taxon>
        <taxon>Fungi</taxon>
        <taxon>Dikarya</taxon>
        <taxon>Basidiomycota</taxon>
        <taxon>Agaricomycotina</taxon>
        <taxon>Agaricomycetes</taxon>
        <taxon>Polyporales</taxon>
        <taxon>Polyporaceae</taxon>
        <taxon>Ganoderma</taxon>
    </lineage>
</organism>
<dbReference type="InterPro" id="IPR012337">
    <property type="entry name" value="RNaseH-like_sf"/>
</dbReference>